<feature type="region of interest" description="Disordered" evidence="3">
    <location>
        <begin position="1"/>
        <end position="31"/>
    </location>
</feature>
<dbReference type="NCBIfam" id="TIGR00177">
    <property type="entry name" value="molyb_syn"/>
    <property type="match status" value="1"/>
</dbReference>
<accession>A0A6M8AZD2</accession>
<dbReference type="KEGG" id="amam:HPC72_02220"/>
<reference evidence="5 6" key="1">
    <citation type="submission" date="2020-05" db="EMBL/GenBank/DDBJ databases">
        <title>Actinomyces sp. zg-325.</title>
        <authorList>
            <person name="Yang C."/>
        </authorList>
    </citation>
    <scope>NUCLEOTIDE SEQUENCE [LARGE SCALE GENOMIC DNA]</scope>
    <source>
        <strain evidence="6">zg-325</strain>
    </source>
</reference>
<organism evidence="5 6">
    <name type="scientific">Actinomyces marmotae</name>
    <dbReference type="NCBI Taxonomy" id="2737173"/>
    <lineage>
        <taxon>Bacteria</taxon>
        <taxon>Bacillati</taxon>
        <taxon>Actinomycetota</taxon>
        <taxon>Actinomycetes</taxon>
        <taxon>Actinomycetales</taxon>
        <taxon>Actinomycetaceae</taxon>
        <taxon>Actinomyces</taxon>
    </lineage>
</organism>
<evidence type="ECO:0000313" key="6">
    <source>
        <dbReference type="Proteomes" id="UP000504752"/>
    </source>
</evidence>
<name>A0A6M8AZD2_9ACTO</name>
<dbReference type="PANTHER" id="PTHR43764">
    <property type="entry name" value="MOLYBDENUM COFACTOR BIOSYNTHESIS"/>
    <property type="match status" value="1"/>
</dbReference>
<dbReference type="SMART" id="SM00852">
    <property type="entry name" value="MoCF_biosynth"/>
    <property type="match status" value="1"/>
</dbReference>
<dbReference type="InterPro" id="IPR001453">
    <property type="entry name" value="MoaB/Mog_dom"/>
</dbReference>
<dbReference type="SUPFAM" id="SSF53218">
    <property type="entry name" value="Molybdenum cofactor biosynthesis proteins"/>
    <property type="match status" value="1"/>
</dbReference>
<evidence type="ECO:0000256" key="2">
    <source>
        <dbReference type="ARBA" id="ARBA00023150"/>
    </source>
</evidence>
<gene>
    <name evidence="5" type="ORF">HPC72_02220</name>
</gene>
<proteinExistence type="predicted"/>
<feature type="domain" description="MoaB/Mog" evidence="4">
    <location>
        <begin position="47"/>
        <end position="194"/>
    </location>
</feature>
<dbReference type="InterPro" id="IPR008284">
    <property type="entry name" value="MoCF_biosynth_CS"/>
</dbReference>
<dbReference type="GO" id="GO:0006777">
    <property type="term" value="P:Mo-molybdopterin cofactor biosynthetic process"/>
    <property type="evidence" value="ECO:0007669"/>
    <property type="project" value="UniProtKB-KW"/>
</dbReference>
<protein>
    <submittedName>
        <fullName evidence="5">MogA/MoaB family molybdenum cofactor biosynthesis protein</fullName>
    </submittedName>
</protein>
<dbReference type="CDD" id="cd00886">
    <property type="entry name" value="MogA_MoaB"/>
    <property type="match status" value="1"/>
</dbReference>
<sequence length="203" mass="20499">MSTPTPPVPATSATSAASATARPDPAPADEPIAQKRLAPMTGTVRGAVITVSDRCARGSRPDESGPLAQRLLAEHGVVVEAVRLIPDGAQEVRAAIEEAIADGARVILTTGGTGVTPRDLTPEGTAPLLVARLEGIEAQIRSHGLTKTPLAGLSRGYVGVTSRDADGALVVNAPGSKGGVKDSITVVGPLIPHVLEQLGGGDH</sequence>
<dbReference type="AlphaFoldDB" id="A0A6M8AZD2"/>
<dbReference type="InterPro" id="IPR036425">
    <property type="entry name" value="MoaB/Mog-like_dom_sf"/>
</dbReference>
<keyword evidence="2" id="KW-0501">Molybdenum cofactor biosynthesis</keyword>
<evidence type="ECO:0000313" key="5">
    <source>
        <dbReference type="EMBL" id="QKD79228.1"/>
    </source>
</evidence>
<dbReference type="Proteomes" id="UP000504752">
    <property type="component" value="Chromosome"/>
</dbReference>
<evidence type="ECO:0000256" key="1">
    <source>
        <dbReference type="ARBA" id="ARBA00005046"/>
    </source>
</evidence>
<dbReference type="Pfam" id="PF00994">
    <property type="entry name" value="MoCF_biosynth"/>
    <property type="match status" value="1"/>
</dbReference>
<comment type="pathway">
    <text evidence="1">Cofactor biosynthesis; molybdopterin biosynthesis.</text>
</comment>
<dbReference type="Gene3D" id="3.40.980.10">
    <property type="entry name" value="MoaB/Mog-like domain"/>
    <property type="match status" value="1"/>
</dbReference>
<dbReference type="UniPathway" id="UPA00344"/>
<feature type="compositionally biased region" description="Low complexity" evidence="3">
    <location>
        <begin position="10"/>
        <end position="23"/>
    </location>
</feature>
<evidence type="ECO:0000259" key="4">
    <source>
        <dbReference type="SMART" id="SM00852"/>
    </source>
</evidence>
<dbReference type="InterPro" id="IPR051920">
    <property type="entry name" value="MPT_Adenylyltrnsfr/MoaC-Rel"/>
</dbReference>
<dbReference type="EMBL" id="CP053642">
    <property type="protein sequence ID" value="QKD79228.1"/>
    <property type="molecule type" value="Genomic_DNA"/>
</dbReference>
<dbReference type="PANTHER" id="PTHR43764:SF1">
    <property type="entry name" value="MOLYBDOPTERIN MOLYBDOTRANSFERASE"/>
    <property type="match status" value="1"/>
</dbReference>
<keyword evidence="6" id="KW-1185">Reference proteome</keyword>
<evidence type="ECO:0000256" key="3">
    <source>
        <dbReference type="SAM" id="MobiDB-lite"/>
    </source>
</evidence>
<dbReference type="PROSITE" id="PS01078">
    <property type="entry name" value="MOCF_BIOSYNTHESIS_1"/>
    <property type="match status" value="1"/>
</dbReference>